<proteinExistence type="predicted"/>
<evidence type="ECO:0000313" key="1">
    <source>
        <dbReference type="EMBL" id="ETO35170.1"/>
    </source>
</evidence>
<organism evidence="1 2">
    <name type="scientific">Reticulomyxa filosa</name>
    <dbReference type="NCBI Taxonomy" id="46433"/>
    <lineage>
        <taxon>Eukaryota</taxon>
        <taxon>Sar</taxon>
        <taxon>Rhizaria</taxon>
        <taxon>Retaria</taxon>
        <taxon>Foraminifera</taxon>
        <taxon>Monothalamids</taxon>
        <taxon>Reticulomyxidae</taxon>
        <taxon>Reticulomyxa</taxon>
    </lineage>
</organism>
<name>X6P9F4_RETFI</name>
<comment type="caution">
    <text evidence="1">The sequence shown here is derived from an EMBL/GenBank/DDBJ whole genome shotgun (WGS) entry which is preliminary data.</text>
</comment>
<accession>X6P9F4</accession>
<sequence>MNQCKFKKSPNKHQCVLCKCNHRSDSLICSKTKNVMQKIIISFTTRENEIMNRKMNQNNNQNQKDNNYAVKIKTIQTNIYRHKSKILTNKNSTSSLLNIKYCEDLEKEPFLTDTVDSNSKTNQGGYRSFHSLEKTHETLNKEFPKLSSKLIQLSNK</sequence>
<dbReference type="AlphaFoldDB" id="X6P9F4"/>
<dbReference type="EMBL" id="ASPP01001896">
    <property type="protein sequence ID" value="ETO35170.1"/>
    <property type="molecule type" value="Genomic_DNA"/>
</dbReference>
<gene>
    <name evidence="1" type="ORF">RFI_01905</name>
</gene>
<reference evidence="1 2" key="1">
    <citation type="journal article" date="2013" name="Curr. Biol.">
        <title>The Genome of the Foraminiferan Reticulomyxa filosa.</title>
        <authorList>
            <person name="Glockner G."/>
            <person name="Hulsmann N."/>
            <person name="Schleicher M."/>
            <person name="Noegel A.A."/>
            <person name="Eichinger L."/>
            <person name="Gallinger C."/>
            <person name="Pawlowski J."/>
            <person name="Sierra R."/>
            <person name="Euteneuer U."/>
            <person name="Pillet L."/>
            <person name="Moustafa A."/>
            <person name="Platzer M."/>
            <person name="Groth M."/>
            <person name="Szafranski K."/>
            <person name="Schliwa M."/>
        </authorList>
    </citation>
    <scope>NUCLEOTIDE SEQUENCE [LARGE SCALE GENOMIC DNA]</scope>
</reference>
<keyword evidence="2" id="KW-1185">Reference proteome</keyword>
<protein>
    <submittedName>
        <fullName evidence="1">Uncharacterized protein</fullName>
    </submittedName>
</protein>
<evidence type="ECO:0000313" key="2">
    <source>
        <dbReference type="Proteomes" id="UP000023152"/>
    </source>
</evidence>
<dbReference type="Proteomes" id="UP000023152">
    <property type="component" value="Unassembled WGS sequence"/>
</dbReference>